<dbReference type="AlphaFoldDB" id="A0A550D0T0"/>
<dbReference type="STRING" id="97359.A0A550D0T0"/>
<keyword evidence="2" id="KW-1185">Reference proteome</keyword>
<comment type="caution">
    <text evidence="1">The sequence shown here is derived from an EMBL/GenBank/DDBJ whole genome shotgun (WGS) entry which is preliminary data.</text>
</comment>
<dbReference type="Proteomes" id="UP000320762">
    <property type="component" value="Unassembled WGS sequence"/>
</dbReference>
<dbReference type="OrthoDB" id="3258386at2759"/>
<evidence type="ECO:0000313" key="1">
    <source>
        <dbReference type="EMBL" id="TRM70644.1"/>
    </source>
</evidence>
<evidence type="ECO:0008006" key="3">
    <source>
        <dbReference type="Google" id="ProtNLM"/>
    </source>
</evidence>
<sequence length="509" mass="56653">MHVTVLQTEELRAMILDQLELPSLGSLAATCKELHEPALCVLWSNCDDFTSVLRLLPASAWSYRPGAEEGTEVYIKRPLEGCDAERICQYAKFVRRFELNAHPDLLQFSPSSLADIMNSLGGDGVLFPNLRDLDFFGPSTFLFSLLRLVTSSTTKLSICLMSNSDMASVPHDLASTQPLAPSLETILFMIKDQHSHHITTLRLRPDATDAWIADLLSGWDALEDVQVMEYPNVDIVLAALVLPCLRTLVIRSRSSAQLSMAYNQDFDTPLLKSMDLHHLSDITFATNVLGSLRNAELVEIRVQAHAVRESLQNFFLTLPNCCTPRSLRVLSVTSPCDLTATIPLSRALLLPIFLFVELTDLQLDMLALPRLESLSLIGHLGTEPVTPKITISALIWLARYCSSLKWLSVLVDATSTRLPDGMIADCTQNSLTYLNVCHSPISSHLAVASFLSRFFPSLRHVFPRNKTDDATSEWWRVGQAIPVFVEARTSGFHDHFYGAQTPLALNIYD</sequence>
<dbReference type="EMBL" id="VDMD01000001">
    <property type="protein sequence ID" value="TRM70644.1"/>
    <property type="molecule type" value="Genomic_DNA"/>
</dbReference>
<gene>
    <name evidence="1" type="ORF">BD626DRAFT_31565</name>
</gene>
<protein>
    <recommendedName>
        <fullName evidence="3">F-box domain-containing protein</fullName>
    </recommendedName>
</protein>
<dbReference type="InterPro" id="IPR032675">
    <property type="entry name" value="LRR_dom_sf"/>
</dbReference>
<name>A0A550D0T0_9AGAR</name>
<reference evidence="1 2" key="1">
    <citation type="journal article" date="2019" name="New Phytol.">
        <title>Comparative genomics reveals unique wood-decay strategies and fruiting body development in the Schizophyllaceae.</title>
        <authorList>
            <person name="Almasi E."/>
            <person name="Sahu N."/>
            <person name="Krizsan K."/>
            <person name="Balint B."/>
            <person name="Kovacs G.M."/>
            <person name="Kiss B."/>
            <person name="Cseklye J."/>
            <person name="Drula E."/>
            <person name="Henrissat B."/>
            <person name="Nagy I."/>
            <person name="Chovatia M."/>
            <person name="Adam C."/>
            <person name="LaButti K."/>
            <person name="Lipzen A."/>
            <person name="Riley R."/>
            <person name="Grigoriev I.V."/>
            <person name="Nagy L.G."/>
        </authorList>
    </citation>
    <scope>NUCLEOTIDE SEQUENCE [LARGE SCALE GENOMIC DNA]</scope>
    <source>
        <strain evidence="1 2">NL-1724</strain>
    </source>
</reference>
<evidence type="ECO:0000313" key="2">
    <source>
        <dbReference type="Proteomes" id="UP000320762"/>
    </source>
</evidence>
<proteinExistence type="predicted"/>
<dbReference type="Gene3D" id="3.80.10.10">
    <property type="entry name" value="Ribonuclease Inhibitor"/>
    <property type="match status" value="1"/>
</dbReference>
<organism evidence="1 2">
    <name type="scientific">Schizophyllum amplum</name>
    <dbReference type="NCBI Taxonomy" id="97359"/>
    <lineage>
        <taxon>Eukaryota</taxon>
        <taxon>Fungi</taxon>
        <taxon>Dikarya</taxon>
        <taxon>Basidiomycota</taxon>
        <taxon>Agaricomycotina</taxon>
        <taxon>Agaricomycetes</taxon>
        <taxon>Agaricomycetidae</taxon>
        <taxon>Agaricales</taxon>
        <taxon>Schizophyllaceae</taxon>
        <taxon>Schizophyllum</taxon>
    </lineage>
</organism>
<accession>A0A550D0T0</accession>